<keyword evidence="2" id="KW-1185">Reference proteome</keyword>
<evidence type="ECO:0008006" key="3">
    <source>
        <dbReference type="Google" id="ProtNLM"/>
    </source>
</evidence>
<reference evidence="1 2" key="1">
    <citation type="submission" date="2018-05" db="EMBL/GenBank/DDBJ databases">
        <title>Complete Genome Sequence of Methylobacterium sp. 17Sr1-28.</title>
        <authorList>
            <person name="Srinivasan S."/>
        </authorList>
    </citation>
    <scope>NUCLEOTIDE SEQUENCE [LARGE SCALE GENOMIC DNA]</scope>
    <source>
        <strain evidence="1 2">17Sr1-28</strain>
    </source>
</reference>
<name>A0A2U8WHS3_9HYPH</name>
<dbReference type="RefSeq" id="WP_109957469.1">
    <property type="nucleotide sequence ID" value="NZ_CP029553.1"/>
</dbReference>
<dbReference type="OrthoDB" id="7845978at2"/>
<evidence type="ECO:0000313" key="2">
    <source>
        <dbReference type="Proteomes" id="UP000245444"/>
    </source>
</evidence>
<dbReference type="KEGG" id="mtea:DK419_01090"/>
<proteinExistence type="predicted"/>
<dbReference type="AlphaFoldDB" id="A0A2U8WHS3"/>
<accession>A0A2U8WHS3</accession>
<organism evidence="1 2">
    <name type="scientific">Methylobacterium terrae</name>
    <dbReference type="NCBI Taxonomy" id="2202827"/>
    <lineage>
        <taxon>Bacteria</taxon>
        <taxon>Pseudomonadati</taxon>
        <taxon>Pseudomonadota</taxon>
        <taxon>Alphaproteobacteria</taxon>
        <taxon>Hyphomicrobiales</taxon>
        <taxon>Methylobacteriaceae</taxon>
        <taxon>Methylobacterium</taxon>
    </lineage>
</organism>
<dbReference type="EMBL" id="CP029553">
    <property type="protein sequence ID" value="AWN45098.1"/>
    <property type="molecule type" value="Genomic_DNA"/>
</dbReference>
<dbReference type="Proteomes" id="UP000245444">
    <property type="component" value="Chromosome"/>
</dbReference>
<protein>
    <recommendedName>
        <fullName evidence="3">HEPN domain-containing protein</fullName>
    </recommendedName>
</protein>
<gene>
    <name evidence="1" type="ORF">DK419_01090</name>
</gene>
<sequence>MSATYYAVFHAGLRAAADLFAGAGDQTAPLYGLAYRSIDHGKRKSLCQEVMRPSPSLKYQRYVPKEGWDLPISDYAQRFIMLDEQRMLADYDPGYDVAAADAETQIRMARTAIQSLENAGEPSKRAFLTLLLFPPR</sequence>
<dbReference type="Gene3D" id="1.20.120.330">
    <property type="entry name" value="Nucleotidyltransferases domain 2"/>
    <property type="match status" value="1"/>
</dbReference>
<evidence type="ECO:0000313" key="1">
    <source>
        <dbReference type="EMBL" id="AWN45098.1"/>
    </source>
</evidence>